<keyword evidence="2" id="KW-1185">Reference proteome</keyword>
<dbReference type="EMBL" id="SRLO01000577">
    <property type="protein sequence ID" value="TNN51571.1"/>
    <property type="molecule type" value="Genomic_DNA"/>
</dbReference>
<organism evidence="1 2">
    <name type="scientific">Liparis tanakae</name>
    <name type="common">Tanaka's snailfish</name>
    <dbReference type="NCBI Taxonomy" id="230148"/>
    <lineage>
        <taxon>Eukaryota</taxon>
        <taxon>Metazoa</taxon>
        <taxon>Chordata</taxon>
        <taxon>Craniata</taxon>
        <taxon>Vertebrata</taxon>
        <taxon>Euteleostomi</taxon>
        <taxon>Actinopterygii</taxon>
        <taxon>Neopterygii</taxon>
        <taxon>Teleostei</taxon>
        <taxon>Neoteleostei</taxon>
        <taxon>Acanthomorphata</taxon>
        <taxon>Eupercaria</taxon>
        <taxon>Perciformes</taxon>
        <taxon>Cottioidei</taxon>
        <taxon>Cottales</taxon>
        <taxon>Liparidae</taxon>
        <taxon>Liparis</taxon>
    </lineage>
</organism>
<gene>
    <name evidence="1" type="ORF">EYF80_038210</name>
</gene>
<name>A0A4Z2GED7_9TELE</name>
<accession>A0A4Z2GED7</accession>
<reference evidence="1 2" key="1">
    <citation type="submission" date="2019-03" db="EMBL/GenBank/DDBJ databases">
        <title>First draft genome of Liparis tanakae, snailfish: a comprehensive survey of snailfish specific genes.</title>
        <authorList>
            <person name="Kim W."/>
            <person name="Song I."/>
            <person name="Jeong J.-H."/>
            <person name="Kim D."/>
            <person name="Kim S."/>
            <person name="Ryu S."/>
            <person name="Song J.Y."/>
            <person name="Lee S.K."/>
        </authorList>
    </citation>
    <scope>NUCLEOTIDE SEQUENCE [LARGE SCALE GENOMIC DNA]</scope>
    <source>
        <tissue evidence="1">Muscle</tissue>
    </source>
</reference>
<dbReference type="Proteomes" id="UP000314294">
    <property type="component" value="Unassembled WGS sequence"/>
</dbReference>
<comment type="caution">
    <text evidence="1">The sequence shown here is derived from an EMBL/GenBank/DDBJ whole genome shotgun (WGS) entry which is preliminary data.</text>
</comment>
<dbReference type="AlphaFoldDB" id="A0A4Z2GED7"/>
<protein>
    <submittedName>
        <fullName evidence="1">Uncharacterized protein</fullName>
    </submittedName>
</protein>
<evidence type="ECO:0000313" key="2">
    <source>
        <dbReference type="Proteomes" id="UP000314294"/>
    </source>
</evidence>
<proteinExistence type="predicted"/>
<evidence type="ECO:0000313" key="1">
    <source>
        <dbReference type="EMBL" id="TNN51571.1"/>
    </source>
</evidence>
<sequence>MVTVRSHMPGRLAVNTISFLLSLGWNLTLKLPVVTSPGYFLSSRFSWSSSSPSEEVYDGAVNSTWRKTHGGNKRCHWLRWEGSGSSHRGGGSVYLFMVFLFHSTGLGEVQRLLPLRLSVALRQRGADVLRGRRGRRRRLRRLHALLLGLLHAEVQRAVLVHLDVRLLEGHVQPR</sequence>